<name>A0A7J3SL27_9CREN</name>
<dbReference type="SUPFAM" id="SSF52922">
    <property type="entry name" value="TK C-terminal domain-like"/>
    <property type="match status" value="1"/>
</dbReference>
<dbReference type="FunFam" id="3.40.50.920:FF:000001">
    <property type="entry name" value="Pyruvate dehydrogenase E1 beta subunit"/>
    <property type="match status" value="1"/>
</dbReference>
<evidence type="ECO:0000256" key="2">
    <source>
        <dbReference type="ARBA" id="ARBA00011631"/>
    </source>
</evidence>
<dbReference type="GO" id="GO:0018491">
    <property type="term" value="F:2-oxobutyrate synthase activity"/>
    <property type="evidence" value="ECO:0007669"/>
    <property type="project" value="UniProtKB-ARBA"/>
</dbReference>
<dbReference type="InterPro" id="IPR033248">
    <property type="entry name" value="Transketolase_C"/>
</dbReference>
<dbReference type="PANTHER" id="PTHR43257:SF2">
    <property type="entry name" value="PYRUVATE DEHYDROGENASE E1 COMPONENT SUBUNIT BETA"/>
    <property type="match status" value="1"/>
</dbReference>
<organism evidence="8">
    <name type="scientific">Fervidicoccus fontis</name>
    <dbReference type="NCBI Taxonomy" id="683846"/>
    <lineage>
        <taxon>Archaea</taxon>
        <taxon>Thermoproteota</taxon>
        <taxon>Thermoprotei</taxon>
        <taxon>Fervidicoccales</taxon>
        <taxon>Fervidicoccaceae</taxon>
        <taxon>Fervidicoccus</taxon>
    </lineage>
</organism>
<dbReference type="CDD" id="cd07036">
    <property type="entry name" value="TPP_PYR_E1-PDHc-beta_like"/>
    <property type="match status" value="1"/>
</dbReference>
<dbReference type="EC" id="1.2.7.11" evidence="3"/>
<dbReference type="InterPro" id="IPR029061">
    <property type="entry name" value="THDP-binding"/>
</dbReference>
<dbReference type="InterPro" id="IPR005475">
    <property type="entry name" value="Transketolase-like_Pyr-bd"/>
</dbReference>
<evidence type="ECO:0000313" key="8">
    <source>
        <dbReference type="EMBL" id="HGZ60227.1"/>
    </source>
</evidence>
<sequence>MRELSYREAIREAMFEEMRRDKRVIAIGQGFMGSRGGPHFVFKGLQDEFGAERVRDAPISESAIIGCALGAALTGMKPLAEIMFMDWITLAMDQIVNHVAKMRYVSGGQAEVSMVIRAPLGAAASAGPHHSQCFEAWFIHVPGLKVAVPSTPYDAKGLLKAAIRDKNPVLYLDHKALMGIKGPVPEEEYIVPLGQADVKRKGEDVTIVAYSRMVHLALAAAEKLESQGISVEVVDPRTLVPFDKQTLINSVKKTGRVVIVHEACRTGGVAGEIMAILMEEAFDYLDAPPVRVTGLDTPIPFSPPLEKYVLPDENKIVDAVKKILGKL</sequence>
<reference evidence="8" key="1">
    <citation type="journal article" date="2020" name="mSystems">
        <title>Genome- and Community-Level Interaction Insights into Carbon Utilization and Element Cycling Functions of Hydrothermarchaeota in Hydrothermal Sediment.</title>
        <authorList>
            <person name="Zhou Z."/>
            <person name="Liu Y."/>
            <person name="Xu W."/>
            <person name="Pan J."/>
            <person name="Luo Z.H."/>
            <person name="Li M."/>
        </authorList>
    </citation>
    <scope>NUCLEOTIDE SEQUENCE [LARGE SCALE GENOMIC DNA]</scope>
    <source>
        <strain evidence="8">SpSt-885</strain>
    </source>
</reference>
<dbReference type="Pfam" id="PF02780">
    <property type="entry name" value="Transketolase_C"/>
    <property type="match status" value="1"/>
</dbReference>
<protein>
    <recommendedName>
        <fullName evidence="3">2-oxoacid oxidoreductase (ferredoxin)</fullName>
        <ecNumber evidence="3">1.2.7.11</ecNumber>
    </recommendedName>
</protein>
<evidence type="ECO:0000256" key="4">
    <source>
        <dbReference type="ARBA" id="ARBA00023002"/>
    </source>
</evidence>
<dbReference type="NCBIfam" id="NF006667">
    <property type="entry name" value="PRK09212.1"/>
    <property type="match status" value="1"/>
</dbReference>
<keyword evidence="5" id="KW-0786">Thiamine pyrophosphate</keyword>
<dbReference type="SMART" id="SM00861">
    <property type="entry name" value="Transket_pyr"/>
    <property type="match status" value="1"/>
</dbReference>
<dbReference type="Pfam" id="PF02779">
    <property type="entry name" value="Transket_pyr"/>
    <property type="match status" value="1"/>
</dbReference>
<evidence type="ECO:0000256" key="6">
    <source>
        <dbReference type="ARBA" id="ARBA00048893"/>
    </source>
</evidence>
<keyword evidence="4" id="KW-0560">Oxidoreductase</keyword>
<dbReference type="InterPro" id="IPR009014">
    <property type="entry name" value="Transketo_C/PFOR_II"/>
</dbReference>
<comment type="caution">
    <text evidence="8">The sequence shown here is derived from an EMBL/GenBank/DDBJ whole genome shotgun (WGS) entry which is preliminary data.</text>
</comment>
<evidence type="ECO:0000256" key="5">
    <source>
        <dbReference type="ARBA" id="ARBA00023052"/>
    </source>
</evidence>
<evidence type="ECO:0000256" key="3">
    <source>
        <dbReference type="ARBA" id="ARBA00012691"/>
    </source>
</evidence>
<dbReference type="AlphaFoldDB" id="A0A7J3SL27"/>
<dbReference type="SUPFAM" id="SSF52518">
    <property type="entry name" value="Thiamin diphosphate-binding fold (THDP-binding)"/>
    <property type="match status" value="1"/>
</dbReference>
<comment type="catalytic activity">
    <reaction evidence="6">
        <text>a 2-oxocarboxylate + 2 oxidized [2Fe-2S]-[ferredoxin] + CoA = an acyl-CoA + 2 reduced [2Fe-2S]-[ferredoxin] + CO2 + H(+)</text>
        <dbReference type="Rhea" id="RHEA:42316"/>
        <dbReference type="Rhea" id="RHEA-COMP:10000"/>
        <dbReference type="Rhea" id="RHEA-COMP:10001"/>
        <dbReference type="ChEBI" id="CHEBI:15378"/>
        <dbReference type="ChEBI" id="CHEBI:16526"/>
        <dbReference type="ChEBI" id="CHEBI:33737"/>
        <dbReference type="ChEBI" id="CHEBI:33738"/>
        <dbReference type="ChEBI" id="CHEBI:35179"/>
        <dbReference type="ChEBI" id="CHEBI:57287"/>
        <dbReference type="ChEBI" id="CHEBI:58342"/>
        <dbReference type="EC" id="1.2.7.11"/>
    </reaction>
</comment>
<proteinExistence type="predicted"/>
<dbReference type="Gene3D" id="3.40.50.970">
    <property type="match status" value="1"/>
</dbReference>
<dbReference type="PANTHER" id="PTHR43257">
    <property type="entry name" value="PYRUVATE DEHYDROGENASE E1 COMPONENT BETA SUBUNIT"/>
    <property type="match status" value="1"/>
</dbReference>
<accession>A0A7J3SL27</accession>
<dbReference type="GO" id="GO:0019164">
    <property type="term" value="F:pyruvate synthase activity"/>
    <property type="evidence" value="ECO:0007669"/>
    <property type="project" value="UniProtKB-ARBA"/>
</dbReference>
<evidence type="ECO:0000259" key="7">
    <source>
        <dbReference type="SMART" id="SM00861"/>
    </source>
</evidence>
<comment type="subunit">
    <text evidence="2">Heterodimer composed of an alpha and a beta subunit.</text>
</comment>
<gene>
    <name evidence="8" type="ORF">ENW83_03355</name>
</gene>
<feature type="domain" description="Transketolase-like pyrimidine-binding" evidence="7">
    <location>
        <begin position="4"/>
        <end position="180"/>
    </location>
</feature>
<dbReference type="FunFam" id="3.40.50.970:FF:000001">
    <property type="entry name" value="Pyruvate dehydrogenase E1 beta subunit"/>
    <property type="match status" value="1"/>
</dbReference>
<dbReference type="Gene3D" id="3.40.50.920">
    <property type="match status" value="1"/>
</dbReference>
<evidence type="ECO:0000256" key="1">
    <source>
        <dbReference type="ARBA" id="ARBA00001964"/>
    </source>
</evidence>
<dbReference type="EMBL" id="DTLS01000091">
    <property type="protein sequence ID" value="HGZ60227.1"/>
    <property type="molecule type" value="Genomic_DNA"/>
</dbReference>
<comment type="cofactor">
    <cofactor evidence="1">
        <name>thiamine diphosphate</name>
        <dbReference type="ChEBI" id="CHEBI:58937"/>
    </cofactor>
</comment>